<gene>
    <name evidence="2" type="ORF">FOMPIDRAFT_1092387</name>
</gene>
<dbReference type="Proteomes" id="UP000015241">
    <property type="component" value="Unassembled WGS sequence"/>
</dbReference>
<evidence type="ECO:0000256" key="1">
    <source>
        <dbReference type="SAM" id="SignalP"/>
    </source>
</evidence>
<dbReference type="InParanoid" id="S8FEI6"/>
<feature type="non-terminal residue" evidence="2">
    <location>
        <position position="331"/>
    </location>
</feature>
<keyword evidence="3" id="KW-1185">Reference proteome</keyword>
<dbReference type="AlphaFoldDB" id="S8FEI6"/>
<organism evidence="2 3">
    <name type="scientific">Fomitopsis schrenkii</name>
    <name type="common">Brown rot fungus</name>
    <dbReference type="NCBI Taxonomy" id="2126942"/>
    <lineage>
        <taxon>Eukaryota</taxon>
        <taxon>Fungi</taxon>
        <taxon>Dikarya</taxon>
        <taxon>Basidiomycota</taxon>
        <taxon>Agaricomycotina</taxon>
        <taxon>Agaricomycetes</taxon>
        <taxon>Polyporales</taxon>
        <taxon>Fomitopsis</taxon>
    </lineage>
</organism>
<evidence type="ECO:0000313" key="2">
    <source>
        <dbReference type="EMBL" id="EPS96829.1"/>
    </source>
</evidence>
<accession>S8FEI6</accession>
<dbReference type="eggNOG" id="ENOG502RC5Z">
    <property type="taxonomic scope" value="Eukaryota"/>
</dbReference>
<feature type="chain" id="PRO_5004551351" evidence="1">
    <location>
        <begin position="27"/>
        <end position="331"/>
    </location>
</feature>
<reference evidence="2 3" key="1">
    <citation type="journal article" date="2012" name="Science">
        <title>The Paleozoic origin of enzymatic lignin decomposition reconstructed from 31 fungal genomes.</title>
        <authorList>
            <person name="Floudas D."/>
            <person name="Binder M."/>
            <person name="Riley R."/>
            <person name="Barry K."/>
            <person name="Blanchette R.A."/>
            <person name="Henrissat B."/>
            <person name="Martinez A.T."/>
            <person name="Otillar R."/>
            <person name="Spatafora J.W."/>
            <person name="Yadav J.S."/>
            <person name="Aerts A."/>
            <person name="Benoit I."/>
            <person name="Boyd A."/>
            <person name="Carlson A."/>
            <person name="Copeland A."/>
            <person name="Coutinho P.M."/>
            <person name="de Vries R.P."/>
            <person name="Ferreira P."/>
            <person name="Findley K."/>
            <person name="Foster B."/>
            <person name="Gaskell J."/>
            <person name="Glotzer D."/>
            <person name="Gorecki P."/>
            <person name="Heitman J."/>
            <person name="Hesse C."/>
            <person name="Hori C."/>
            <person name="Igarashi K."/>
            <person name="Jurgens J.A."/>
            <person name="Kallen N."/>
            <person name="Kersten P."/>
            <person name="Kohler A."/>
            <person name="Kuees U."/>
            <person name="Kumar T.K.A."/>
            <person name="Kuo A."/>
            <person name="LaButti K."/>
            <person name="Larrondo L.F."/>
            <person name="Lindquist E."/>
            <person name="Ling A."/>
            <person name="Lombard V."/>
            <person name="Lucas S."/>
            <person name="Lundell T."/>
            <person name="Martin R."/>
            <person name="McLaughlin D.J."/>
            <person name="Morgenstern I."/>
            <person name="Morin E."/>
            <person name="Murat C."/>
            <person name="Nagy L.G."/>
            <person name="Nolan M."/>
            <person name="Ohm R.A."/>
            <person name="Patyshakuliyeva A."/>
            <person name="Rokas A."/>
            <person name="Ruiz-Duenas F.J."/>
            <person name="Sabat G."/>
            <person name="Salamov A."/>
            <person name="Samejima M."/>
            <person name="Schmutz J."/>
            <person name="Slot J.C."/>
            <person name="St John F."/>
            <person name="Stenlid J."/>
            <person name="Sun H."/>
            <person name="Sun S."/>
            <person name="Syed K."/>
            <person name="Tsang A."/>
            <person name="Wiebenga A."/>
            <person name="Young D."/>
            <person name="Pisabarro A."/>
            <person name="Eastwood D.C."/>
            <person name="Martin F."/>
            <person name="Cullen D."/>
            <person name="Grigoriev I.V."/>
            <person name="Hibbett D.S."/>
        </authorList>
    </citation>
    <scope>NUCLEOTIDE SEQUENCE</scope>
    <source>
        <strain evidence="3">FP-58527</strain>
    </source>
</reference>
<dbReference type="HOGENOM" id="CLU_051890_0_0_1"/>
<feature type="signal peptide" evidence="1">
    <location>
        <begin position="1"/>
        <end position="26"/>
    </location>
</feature>
<name>S8FEI6_FOMSC</name>
<evidence type="ECO:0000313" key="3">
    <source>
        <dbReference type="Proteomes" id="UP000015241"/>
    </source>
</evidence>
<protein>
    <submittedName>
        <fullName evidence="2">Uncharacterized protein</fullName>
    </submittedName>
</protein>
<sequence>TYIIICAVFSLLATLCAMLARRRTHASQISQSRQVLQAMLYVMTPTRSVWPQHCIAAAKRAACSRNMLLRFSLRKVVDDVLSGRMELRAPQQDLPGLLRNALKVDGWALCLHIERSWRLDLMGWVLAAQLAPSKSKSQSMDIRYEGHPLIPGQLSDALPPAISLDQVPYTLLEPAIRALQSSVVRGHSVTLVFTAPGQPVPLLSSNFVFAALPFSPLLSCAHAPENGTKTPGRHGSRCAPAPLFSSLPQILQTLASGPNPLAVTAIFNVSEECMKSLSAYAESLGDDRTTMQTFIQQRGIESWRAEQFRASWEAACLTTRLLEKWAVVVRR</sequence>
<keyword evidence="1" id="KW-0732">Signal</keyword>
<proteinExistence type="predicted"/>
<dbReference type="EMBL" id="KE504183">
    <property type="protein sequence ID" value="EPS96829.1"/>
    <property type="molecule type" value="Genomic_DNA"/>
</dbReference>
<feature type="non-terminal residue" evidence="2">
    <location>
        <position position="1"/>
    </location>
</feature>
<dbReference type="OrthoDB" id="3059868at2759"/>